<organism evidence="15 16">
    <name type="scientific">Candidatus Jorgensenbacteria bacterium RIFCSPLOWO2_12_FULL_42_11</name>
    <dbReference type="NCBI Taxonomy" id="1798473"/>
    <lineage>
        <taxon>Bacteria</taxon>
        <taxon>Candidatus Joergenseniibacteriota</taxon>
    </lineage>
</organism>
<evidence type="ECO:0000256" key="2">
    <source>
        <dbReference type="ARBA" id="ARBA00011245"/>
    </source>
</evidence>
<dbReference type="SUPFAM" id="SSF52374">
    <property type="entry name" value="Nucleotidylyl transferase"/>
    <property type="match status" value="1"/>
</dbReference>
<dbReference type="Gene3D" id="3.40.50.620">
    <property type="entry name" value="HUPs"/>
    <property type="match status" value="2"/>
</dbReference>
<comment type="similarity">
    <text evidence="12">Belongs to the class-I aminoacyl-tRNA synthetase family.</text>
</comment>
<evidence type="ECO:0000259" key="14">
    <source>
        <dbReference type="Pfam" id="PF08264"/>
    </source>
</evidence>
<dbReference type="FunFam" id="3.40.50.620:FF:000032">
    <property type="entry name" value="Valine--tRNA ligase"/>
    <property type="match status" value="1"/>
</dbReference>
<keyword evidence="8 12" id="KW-0648">Protein biosynthesis</keyword>
<evidence type="ECO:0000256" key="3">
    <source>
        <dbReference type="ARBA" id="ARBA00013169"/>
    </source>
</evidence>
<reference evidence="15 16" key="1">
    <citation type="journal article" date="2016" name="Nat. Commun.">
        <title>Thousands of microbial genomes shed light on interconnected biogeochemical processes in an aquifer system.</title>
        <authorList>
            <person name="Anantharaman K."/>
            <person name="Brown C.T."/>
            <person name="Hug L.A."/>
            <person name="Sharon I."/>
            <person name="Castelle C.J."/>
            <person name="Probst A.J."/>
            <person name="Thomas B.C."/>
            <person name="Singh A."/>
            <person name="Wilkins M.J."/>
            <person name="Karaoz U."/>
            <person name="Brodie E.L."/>
            <person name="Williams K.H."/>
            <person name="Hubbard S.S."/>
            <person name="Banfield J.F."/>
        </authorList>
    </citation>
    <scope>NUCLEOTIDE SEQUENCE [LARGE SCALE GENOMIC DNA]</scope>
</reference>
<dbReference type="GO" id="GO:0005829">
    <property type="term" value="C:cytosol"/>
    <property type="evidence" value="ECO:0007669"/>
    <property type="project" value="TreeGrafter"/>
</dbReference>
<evidence type="ECO:0000256" key="5">
    <source>
        <dbReference type="ARBA" id="ARBA00022598"/>
    </source>
</evidence>
<evidence type="ECO:0000256" key="8">
    <source>
        <dbReference type="ARBA" id="ARBA00022917"/>
    </source>
</evidence>
<evidence type="ECO:0000313" key="15">
    <source>
        <dbReference type="EMBL" id="OGG43186.1"/>
    </source>
</evidence>
<evidence type="ECO:0000256" key="11">
    <source>
        <dbReference type="NCBIfam" id="TIGR00422"/>
    </source>
</evidence>
<keyword evidence="4" id="KW-0963">Cytoplasm</keyword>
<evidence type="ECO:0000256" key="10">
    <source>
        <dbReference type="ARBA" id="ARBA00047552"/>
    </source>
</evidence>
<dbReference type="InterPro" id="IPR009008">
    <property type="entry name" value="Val/Leu/Ile-tRNA-synth_edit"/>
</dbReference>
<accession>A0A1F6C1V3</accession>
<gene>
    <name evidence="15" type="ORF">A3G50_02035</name>
</gene>
<evidence type="ECO:0000256" key="6">
    <source>
        <dbReference type="ARBA" id="ARBA00022741"/>
    </source>
</evidence>
<dbReference type="SUPFAM" id="SSF50677">
    <property type="entry name" value="ValRS/IleRS/LeuRS editing domain"/>
    <property type="match status" value="1"/>
</dbReference>
<feature type="domain" description="Methionyl/Valyl/Leucyl/Isoleucyl-tRNA synthetase anticodon-binding" evidence="14">
    <location>
        <begin position="642"/>
        <end position="735"/>
    </location>
</feature>
<dbReference type="InterPro" id="IPR014729">
    <property type="entry name" value="Rossmann-like_a/b/a_fold"/>
</dbReference>
<dbReference type="EMBL" id="MFKM01000020">
    <property type="protein sequence ID" value="OGG43186.1"/>
    <property type="molecule type" value="Genomic_DNA"/>
</dbReference>
<dbReference type="Pfam" id="PF00133">
    <property type="entry name" value="tRNA-synt_1"/>
    <property type="match status" value="1"/>
</dbReference>
<keyword evidence="9 12" id="KW-0030">Aminoacyl-tRNA synthetase</keyword>
<dbReference type="PANTHER" id="PTHR11946">
    <property type="entry name" value="VALYL-TRNA SYNTHETASES"/>
    <property type="match status" value="1"/>
</dbReference>
<comment type="subcellular location">
    <subcellularLocation>
        <location evidence="1">Cytoplasm</location>
    </subcellularLocation>
</comment>
<evidence type="ECO:0000256" key="12">
    <source>
        <dbReference type="RuleBase" id="RU363035"/>
    </source>
</evidence>
<dbReference type="GO" id="GO:0004832">
    <property type="term" value="F:valine-tRNA ligase activity"/>
    <property type="evidence" value="ECO:0007669"/>
    <property type="project" value="UniProtKB-UniRule"/>
</dbReference>
<dbReference type="Proteomes" id="UP000176633">
    <property type="component" value="Unassembled WGS sequence"/>
</dbReference>
<dbReference type="PROSITE" id="PS00178">
    <property type="entry name" value="AA_TRNA_LIGASE_I"/>
    <property type="match status" value="1"/>
</dbReference>
<sequence length="745" mass="86100">MEKAYDPKQTEEKIYNLWSKSGYFNPDKLPVSKSSKPKAQSYAILLPPPNITGSLHMGHALNATIIDILIRFKRMRGLGAVCLPGTDHAGIAAQNAVEKELKKNGVSRFDLGREKFIQAVWEWKEKYGHIILGQLKKLGLSADWSRTRFTMDPKYSEEVKKAFIHYHEKGLIYRGERVVNWCPRCQTSLSDLEIEYQEEKSHLWYLRYNLKSQISNFKYIVVATTRPETMLGDAAVAVNPQDKRYQDLIDQKVILPISPYEGSPEGRQNREIPMIADKAIDPDFGTGAVKVTPAHDLLDAEIAQRHNLPFYKIIDEKGRMTKLAGPGFEGLKALEAREKIIEELKNRNLIEKTEDYNHNVARCYRCQAKIEPIPSQQWFLKMPALAKMAEKAVRSRKTEIIPKKFEKTYFDWLKNIKDWCISRQIWWGHQLPVWQCHCQTGSNSEFRILNSELGHQELKNNFIVSLTKSVKKCPTCHSEYQQIPDVLDTWFSSALWPFAELARNDLKKFYPSAVLVTDRGIINLWVTRMIFSGLEFFSREPFAKTFIHPTVLTKEGKRMSKSLGTGVNPLDLIEIFGADATRFGIIWQMMSNQDIHWDETAVLAGKKFCNKIWNAARFVLQQNEKTKISLPAREPKPKTAADKKILKQLKTARKSTADDIENFRFGHALRTIYDFFWHQFCDVYLEKSKSQIINPKTRKTTKTILFYVLSQSLSTLHPFMPFVTEEIHQNFPSKKQKLLMIAKLN</sequence>
<dbReference type="NCBIfam" id="TIGR00422">
    <property type="entry name" value="valS"/>
    <property type="match status" value="1"/>
</dbReference>
<dbReference type="EC" id="6.1.1.9" evidence="3 11"/>
<dbReference type="InterPro" id="IPR013155">
    <property type="entry name" value="M/V/L/I-tRNA-synth_anticd-bd"/>
</dbReference>
<evidence type="ECO:0000256" key="1">
    <source>
        <dbReference type="ARBA" id="ARBA00004496"/>
    </source>
</evidence>
<dbReference type="InterPro" id="IPR002303">
    <property type="entry name" value="Valyl-tRNA_ligase"/>
</dbReference>
<dbReference type="Pfam" id="PF08264">
    <property type="entry name" value="Anticodon_1"/>
    <property type="match status" value="1"/>
</dbReference>
<dbReference type="PRINTS" id="PR00986">
    <property type="entry name" value="TRNASYNTHVAL"/>
</dbReference>
<dbReference type="PANTHER" id="PTHR11946:SF93">
    <property type="entry name" value="VALINE--TRNA LIGASE, CHLOROPLASTIC_MITOCHONDRIAL 2"/>
    <property type="match status" value="1"/>
</dbReference>
<protein>
    <recommendedName>
        <fullName evidence="3 11">Valine--tRNA ligase</fullName>
        <ecNumber evidence="3 11">6.1.1.9</ecNumber>
    </recommendedName>
</protein>
<evidence type="ECO:0000313" key="16">
    <source>
        <dbReference type="Proteomes" id="UP000176633"/>
    </source>
</evidence>
<dbReference type="GO" id="GO:0006438">
    <property type="term" value="P:valyl-tRNA aminoacylation"/>
    <property type="evidence" value="ECO:0007669"/>
    <property type="project" value="UniProtKB-UniRule"/>
</dbReference>
<evidence type="ECO:0000256" key="9">
    <source>
        <dbReference type="ARBA" id="ARBA00023146"/>
    </source>
</evidence>
<dbReference type="InterPro" id="IPR033705">
    <property type="entry name" value="Anticodon_Ia_Val"/>
</dbReference>
<evidence type="ECO:0000259" key="13">
    <source>
        <dbReference type="Pfam" id="PF00133"/>
    </source>
</evidence>
<dbReference type="InterPro" id="IPR001412">
    <property type="entry name" value="aa-tRNA-synth_I_CS"/>
</dbReference>
<dbReference type="SUPFAM" id="SSF47323">
    <property type="entry name" value="Anticodon-binding domain of a subclass of class I aminoacyl-tRNA synthetases"/>
    <property type="match status" value="1"/>
</dbReference>
<dbReference type="AlphaFoldDB" id="A0A1F6C1V3"/>
<dbReference type="STRING" id="1798473.A3G50_02035"/>
<dbReference type="InterPro" id="IPR009080">
    <property type="entry name" value="tRNAsynth_Ia_anticodon-bd"/>
</dbReference>
<dbReference type="GO" id="GO:0002161">
    <property type="term" value="F:aminoacyl-tRNA deacylase activity"/>
    <property type="evidence" value="ECO:0007669"/>
    <property type="project" value="InterPro"/>
</dbReference>
<dbReference type="CDD" id="cd07962">
    <property type="entry name" value="Anticodon_Ia_Val"/>
    <property type="match status" value="1"/>
</dbReference>
<keyword evidence="5 12" id="KW-0436">Ligase</keyword>
<feature type="domain" description="Aminoacyl-tRNA synthetase class Ia" evidence="13">
    <location>
        <begin position="13"/>
        <end position="598"/>
    </location>
</feature>
<comment type="caution">
    <text evidence="15">The sequence shown here is derived from an EMBL/GenBank/DDBJ whole genome shotgun (WGS) entry which is preliminary data.</text>
</comment>
<proteinExistence type="inferred from homology"/>
<dbReference type="NCBIfam" id="NF004349">
    <property type="entry name" value="PRK05729.1"/>
    <property type="match status" value="1"/>
</dbReference>
<keyword evidence="7 12" id="KW-0067">ATP-binding</keyword>
<evidence type="ECO:0000256" key="7">
    <source>
        <dbReference type="ARBA" id="ARBA00022840"/>
    </source>
</evidence>
<name>A0A1F6C1V3_9BACT</name>
<dbReference type="InterPro" id="IPR002300">
    <property type="entry name" value="aa-tRNA-synth_Ia"/>
</dbReference>
<comment type="subunit">
    <text evidence="2">Monomer.</text>
</comment>
<evidence type="ECO:0000256" key="4">
    <source>
        <dbReference type="ARBA" id="ARBA00022490"/>
    </source>
</evidence>
<dbReference type="GO" id="GO:0005524">
    <property type="term" value="F:ATP binding"/>
    <property type="evidence" value="ECO:0007669"/>
    <property type="project" value="UniProtKB-KW"/>
</dbReference>
<keyword evidence="6 12" id="KW-0547">Nucleotide-binding</keyword>
<dbReference type="Gene3D" id="1.10.730.10">
    <property type="entry name" value="Isoleucyl-tRNA Synthetase, Domain 1"/>
    <property type="match status" value="1"/>
</dbReference>
<dbReference type="CDD" id="cd00817">
    <property type="entry name" value="ValRS_core"/>
    <property type="match status" value="1"/>
</dbReference>
<comment type="catalytic activity">
    <reaction evidence="10">
        <text>tRNA(Val) + L-valine + ATP = L-valyl-tRNA(Val) + AMP + diphosphate</text>
        <dbReference type="Rhea" id="RHEA:10704"/>
        <dbReference type="Rhea" id="RHEA-COMP:9672"/>
        <dbReference type="Rhea" id="RHEA-COMP:9708"/>
        <dbReference type="ChEBI" id="CHEBI:30616"/>
        <dbReference type="ChEBI" id="CHEBI:33019"/>
        <dbReference type="ChEBI" id="CHEBI:57762"/>
        <dbReference type="ChEBI" id="CHEBI:78442"/>
        <dbReference type="ChEBI" id="CHEBI:78537"/>
        <dbReference type="ChEBI" id="CHEBI:456215"/>
        <dbReference type="EC" id="6.1.1.9"/>
    </reaction>
</comment>